<dbReference type="EMBL" id="JAAKZF010000195">
    <property type="protein sequence ID" value="NGO56118.1"/>
    <property type="molecule type" value="Genomic_DNA"/>
</dbReference>
<sequence>MTAAIAARYGAVEAALPSGFVTAELHLMGRDRSANENSYLFAGHRG</sequence>
<comment type="caution">
    <text evidence="1">The sequence shown here is derived from an EMBL/GenBank/DDBJ whole genome shotgun (WGS) entry which is preliminary data.</text>
</comment>
<accession>A0A6G4WP10</accession>
<dbReference type="AlphaFoldDB" id="A0A6G4WP10"/>
<keyword evidence="2" id="KW-1185">Reference proteome</keyword>
<dbReference type="Proteomes" id="UP001642900">
    <property type="component" value="Unassembled WGS sequence"/>
</dbReference>
<evidence type="ECO:0000313" key="2">
    <source>
        <dbReference type="Proteomes" id="UP001642900"/>
    </source>
</evidence>
<organism evidence="1 2">
    <name type="scientific">Allomesorhizobium camelthorni</name>
    <dbReference type="NCBI Taxonomy" id="475069"/>
    <lineage>
        <taxon>Bacteria</taxon>
        <taxon>Pseudomonadati</taxon>
        <taxon>Pseudomonadota</taxon>
        <taxon>Alphaproteobacteria</taxon>
        <taxon>Hyphomicrobiales</taxon>
        <taxon>Phyllobacteriaceae</taxon>
        <taxon>Allomesorhizobium</taxon>
    </lineage>
</organism>
<dbReference type="RefSeq" id="WP_165034444.1">
    <property type="nucleotide sequence ID" value="NZ_JAAKZF010000195.1"/>
</dbReference>
<proteinExistence type="predicted"/>
<reference evidence="1 2" key="1">
    <citation type="submission" date="2020-02" db="EMBL/GenBank/DDBJ databases">
        <title>Genome sequence of strain CCNWXJ40-4.</title>
        <authorList>
            <person name="Gao J."/>
            <person name="Sun J."/>
        </authorList>
    </citation>
    <scope>NUCLEOTIDE SEQUENCE [LARGE SCALE GENOMIC DNA]</scope>
    <source>
        <strain evidence="1 2">CCNWXJ 40-4</strain>
    </source>
</reference>
<evidence type="ECO:0000313" key="1">
    <source>
        <dbReference type="EMBL" id="NGO56118.1"/>
    </source>
</evidence>
<protein>
    <submittedName>
        <fullName evidence="1">Uncharacterized protein</fullName>
    </submittedName>
</protein>
<gene>
    <name evidence="1" type="ORF">G6N73_35025</name>
</gene>
<name>A0A6G4WP10_9HYPH</name>